<dbReference type="AlphaFoldDB" id="A0A1E4TES8"/>
<dbReference type="InterPro" id="IPR038605">
    <property type="entry name" value="Pba1_sf"/>
</dbReference>
<dbReference type="Gene3D" id="3.40.50.12120">
    <property type="entry name" value="POC1 chaperone"/>
    <property type="match status" value="1"/>
</dbReference>
<protein>
    <recommendedName>
        <fullName evidence="3">Proteasome assembly chaperone 1</fullName>
    </recommendedName>
</protein>
<proteinExistence type="predicted"/>
<reference evidence="2" key="1">
    <citation type="submission" date="2016-02" db="EMBL/GenBank/DDBJ databases">
        <title>Comparative genomics of biotechnologically important yeasts.</title>
        <authorList>
            <consortium name="DOE Joint Genome Institute"/>
            <person name="Riley R."/>
            <person name="Haridas S."/>
            <person name="Wolfe K.H."/>
            <person name="Lopes M.R."/>
            <person name="Hittinger C.T."/>
            <person name="Goker M."/>
            <person name="Salamov A."/>
            <person name="Wisecaver J."/>
            <person name="Long T.M."/>
            <person name="Aerts A.L."/>
            <person name="Barry K."/>
            <person name="Choi C."/>
            <person name="Clum A."/>
            <person name="Coughlan A.Y."/>
            <person name="Deshpande S."/>
            <person name="Douglass A.P."/>
            <person name="Hanson S.J."/>
            <person name="Klenk H.-P."/>
            <person name="Labutti K."/>
            <person name="Lapidus A."/>
            <person name="Lindquist E."/>
            <person name="Lipzen A."/>
            <person name="Meier-Kolthoff J.P."/>
            <person name="Ohm R.A."/>
            <person name="Otillar R.P."/>
            <person name="Pangilinan J."/>
            <person name="Peng Y."/>
            <person name="Rokas A."/>
            <person name="Rosa C.A."/>
            <person name="Scheuner C."/>
            <person name="Sibirny A.A."/>
            <person name="Slot J.C."/>
            <person name="Stielow J.B."/>
            <person name="Sun H."/>
            <person name="Kurtzman C.P."/>
            <person name="Blackwell M."/>
            <person name="Jeffries T.W."/>
            <person name="Grigoriev I.V."/>
        </authorList>
    </citation>
    <scope>NUCLEOTIDE SEQUENCE [LARGE SCALE GENOMIC DNA]</scope>
    <source>
        <strain evidence="2">NRRL Y-17796</strain>
    </source>
</reference>
<gene>
    <name evidence="1" type="ORF">CANCADRAFT_2003</name>
</gene>
<organism evidence="1 2">
    <name type="scientific">Tortispora caseinolytica NRRL Y-17796</name>
    <dbReference type="NCBI Taxonomy" id="767744"/>
    <lineage>
        <taxon>Eukaryota</taxon>
        <taxon>Fungi</taxon>
        <taxon>Dikarya</taxon>
        <taxon>Ascomycota</taxon>
        <taxon>Saccharomycotina</taxon>
        <taxon>Trigonopsidomycetes</taxon>
        <taxon>Trigonopsidales</taxon>
        <taxon>Trigonopsidaceae</taxon>
        <taxon>Tortispora</taxon>
    </lineage>
</organism>
<keyword evidence="2" id="KW-1185">Reference proteome</keyword>
<evidence type="ECO:0000313" key="1">
    <source>
        <dbReference type="EMBL" id="ODV90270.1"/>
    </source>
</evidence>
<evidence type="ECO:0000313" key="2">
    <source>
        <dbReference type="Proteomes" id="UP000095023"/>
    </source>
</evidence>
<name>A0A1E4TES8_9ASCO</name>
<evidence type="ECO:0008006" key="3">
    <source>
        <dbReference type="Google" id="ProtNLM"/>
    </source>
</evidence>
<sequence>MQLKPWLETPSQRHLLDDFSDDESVDIDFTAESNLIIPDITSKTVIVLPQSLHNLPLLLNLSPVSQLTLYVKSIARSVTINYNSPIYCSNETSFIFLPVHQIPVEAIKFIVSKLLQASSGASLIISVSPIDDIDADNLQYLATSAATTPDLTQLAPPSYISGILAGLLDTCEYNNIPHIALTIQSNGIPGHEVYSIESISALVTALNKISNNSFIFNASDYHSVFTSSNMYL</sequence>
<dbReference type="EMBL" id="KV453842">
    <property type="protein sequence ID" value="ODV90270.1"/>
    <property type="molecule type" value="Genomic_DNA"/>
</dbReference>
<accession>A0A1E4TES8</accession>
<dbReference type="Proteomes" id="UP000095023">
    <property type="component" value="Unassembled WGS sequence"/>
</dbReference>